<accession>A0ABW2HCG8</accession>
<dbReference type="Proteomes" id="UP001596507">
    <property type="component" value="Unassembled WGS sequence"/>
</dbReference>
<protein>
    <submittedName>
        <fullName evidence="2">Endonuclease domain-containing protein</fullName>
    </submittedName>
</protein>
<feature type="domain" description="DUF559" evidence="1">
    <location>
        <begin position="170"/>
        <end position="245"/>
    </location>
</feature>
<evidence type="ECO:0000313" key="3">
    <source>
        <dbReference type="Proteomes" id="UP001596507"/>
    </source>
</evidence>
<dbReference type="EMBL" id="JBHTBE010000001">
    <property type="protein sequence ID" value="MFC7268830.1"/>
    <property type="molecule type" value="Genomic_DNA"/>
</dbReference>
<comment type="caution">
    <text evidence="2">The sequence shown here is derived from an EMBL/GenBank/DDBJ whole genome shotgun (WGS) entry which is preliminary data.</text>
</comment>
<evidence type="ECO:0000259" key="1">
    <source>
        <dbReference type="Pfam" id="PF04480"/>
    </source>
</evidence>
<proteinExistence type="predicted"/>
<organism evidence="2 3">
    <name type="scientific">Microbacterium fluvii</name>
    <dbReference type="NCBI Taxonomy" id="415215"/>
    <lineage>
        <taxon>Bacteria</taxon>
        <taxon>Bacillati</taxon>
        <taxon>Actinomycetota</taxon>
        <taxon>Actinomycetes</taxon>
        <taxon>Micrococcales</taxon>
        <taxon>Microbacteriaceae</taxon>
        <taxon>Microbacterium</taxon>
    </lineage>
</organism>
<sequence length="255" mass="28374">MSDRAIRAAVADGTLIRLREGAFSTPDQNQGCVGAARLHGRLSCVSELKRRGIFVLERSKPHIHVPSTSSRLPRMPAGHTVHRCRLVRTPDPCAMSVEVLDAVVQAVRCQPPRAGIATIDSALHHRVIGADDLDDLFDALPRRYRRLRGLVDGRAESGPETMVRLMLRSLGCRFELQVKITAVGRVDFVVDGWLIVECDSKAFHSSWEEQLKDRRRDLAAAERGYAVLRVVAEDILWHPEAVLRALRGLVTARSL</sequence>
<keyword evidence="2" id="KW-0378">Hydrolase</keyword>
<dbReference type="Gene3D" id="3.40.960.10">
    <property type="entry name" value="VSR Endonuclease"/>
    <property type="match status" value="1"/>
</dbReference>
<dbReference type="InterPro" id="IPR007569">
    <property type="entry name" value="DUF559"/>
</dbReference>
<dbReference type="Pfam" id="PF04480">
    <property type="entry name" value="DUF559"/>
    <property type="match status" value="1"/>
</dbReference>
<keyword evidence="2" id="KW-0255">Endonuclease</keyword>
<dbReference type="GO" id="GO:0004519">
    <property type="term" value="F:endonuclease activity"/>
    <property type="evidence" value="ECO:0007669"/>
    <property type="project" value="UniProtKB-KW"/>
</dbReference>
<name>A0ABW2HCG8_9MICO</name>
<gene>
    <name evidence="2" type="ORF">ACFQRL_07660</name>
</gene>
<evidence type="ECO:0000313" key="2">
    <source>
        <dbReference type="EMBL" id="MFC7268830.1"/>
    </source>
</evidence>
<dbReference type="SUPFAM" id="SSF52980">
    <property type="entry name" value="Restriction endonuclease-like"/>
    <property type="match status" value="1"/>
</dbReference>
<reference evidence="3" key="1">
    <citation type="journal article" date="2019" name="Int. J. Syst. Evol. Microbiol.">
        <title>The Global Catalogue of Microorganisms (GCM) 10K type strain sequencing project: providing services to taxonomists for standard genome sequencing and annotation.</title>
        <authorList>
            <consortium name="The Broad Institute Genomics Platform"/>
            <consortium name="The Broad Institute Genome Sequencing Center for Infectious Disease"/>
            <person name="Wu L."/>
            <person name="Ma J."/>
        </authorList>
    </citation>
    <scope>NUCLEOTIDE SEQUENCE [LARGE SCALE GENOMIC DNA]</scope>
    <source>
        <strain evidence="3">CGMCC 1.15772</strain>
    </source>
</reference>
<keyword evidence="3" id="KW-1185">Reference proteome</keyword>
<dbReference type="InterPro" id="IPR011335">
    <property type="entry name" value="Restrct_endonuc-II-like"/>
</dbReference>
<dbReference type="RefSeq" id="WP_262873703.1">
    <property type="nucleotide sequence ID" value="NZ_BAABKW010000002.1"/>
</dbReference>
<keyword evidence="2" id="KW-0540">Nuclease</keyword>